<dbReference type="UniPathway" id="UPA00051">
    <property type="reaction ID" value="UER00462"/>
</dbReference>
<reference evidence="17" key="1">
    <citation type="submission" date="2015-05" db="EMBL/GenBank/DDBJ databases">
        <authorList>
            <person name="Rattei Thomas"/>
        </authorList>
    </citation>
    <scope>NUCLEOTIDE SEQUENCE</scope>
    <source>
        <strain evidence="16">CV15</strain>
        <strain evidence="17">CWL029c</strain>
        <strain evidence="18">GiD</strain>
        <strain evidence="19">H12</strain>
        <strain evidence="20">MUL2216</strain>
        <strain evidence="21">Panola</strain>
        <strain evidence="23">PB1</strain>
        <strain evidence="22">U1271</strain>
        <strain evidence="24">UZG1</strain>
        <strain evidence="25">Wien2</strain>
        <strain evidence="26">YK41</strain>
    </source>
</reference>
<keyword evidence="7 12" id="KW-0547">Nucleotide-binding</keyword>
<dbReference type="GO" id="GO:0005829">
    <property type="term" value="C:cytosol"/>
    <property type="evidence" value="ECO:0007669"/>
    <property type="project" value="TreeGrafter"/>
</dbReference>
<evidence type="ECO:0000313" key="20">
    <source>
        <dbReference type="EMBL" id="CRI46569.1"/>
    </source>
</evidence>
<dbReference type="Gene3D" id="3.30.70.260">
    <property type="match status" value="2"/>
</dbReference>
<evidence type="ECO:0000256" key="12">
    <source>
        <dbReference type="PIRSR" id="PIRSR000726-1"/>
    </source>
</evidence>
<evidence type="ECO:0000313" key="24">
    <source>
        <dbReference type="EMBL" id="CRI52251.1"/>
    </source>
</evidence>
<evidence type="ECO:0000256" key="4">
    <source>
        <dbReference type="ARBA" id="ARBA00010122"/>
    </source>
</evidence>
<evidence type="ECO:0000313" key="22">
    <source>
        <dbReference type="EMBL" id="CRI50049.1"/>
    </source>
</evidence>
<dbReference type="EMBL" id="LN849056">
    <property type="protein sequence ID" value="CRI73744.1"/>
    <property type="molecule type" value="Genomic_DNA"/>
</dbReference>
<feature type="binding site" evidence="12">
    <location>
        <position position="110"/>
    </location>
    <ligand>
        <name>substrate</name>
    </ligand>
</feature>
<feature type="binding site" evidence="12">
    <location>
        <begin position="209"/>
        <end position="210"/>
    </location>
    <ligand>
        <name>ATP</name>
        <dbReference type="ChEBI" id="CHEBI:30616"/>
    </ligand>
</feature>
<dbReference type="SMR" id="A0A0F7WL25"/>
<evidence type="ECO:0000256" key="8">
    <source>
        <dbReference type="ARBA" id="ARBA00022777"/>
    </source>
</evidence>
<evidence type="ECO:0000256" key="13">
    <source>
        <dbReference type="RuleBase" id="RU003448"/>
    </source>
</evidence>
<dbReference type="PANTHER" id="PTHR21499">
    <property type="entry name" value="ASPARTATE KINASE"/>
    <property type="match status" value="1"/>
</dbReference>
<dbReference type="GO" id="GO:0009088">
    <property type="term" value="P:threonine biosynthetic process"/>
    <property type="evidence" value="ECO:0007669"/>
    <property type="project" value="UniProtKB-UniPathway"/>
</dbReference>
<comment type="similarity">
    <text evidence="4 13">Belongs to the aspartokinase family.</text>
</comment>
<dbReference type="InterPro" id="IPR001341">
    <property type="entry name" value="Asp_kinase"/>
</dbReference>
<dbReference type="InterPro" id="IPR001048">
    <property type="entry name" value="Asp/Glu/Uridylate_kinase"/>
</dbReference>
<dbReference type="OrthoDB" id="9799110at2"/>
<dbReference type="GO" id="GO:0005524">
    <property type="term" value="F:ATP binding"/>
    <property type="evidence" value="ECO:0007669"/>
    <property type="project" value="UniProtKB-KW"/>
</dbReference>
<proteinExistence type="inferred from homology"/>
<comment type="catalytic activity">
    <reaction evidence="11 13">
        <text>L-aspartate + ATP = 4-phospho-L-aspartate + ADP</text>
        <dbReference type="Rhea" id="RHEA:23776"/>
        <dbReference type="ChEBI" id="CHEBI:29991"/>
        <dbReference type="ChEBI" id="CHEBI:30616"/>
        <dbReference type="ChEBI" id="CHEBI:57535"/>
        <dbReference type="ChEBI" id="CHEBI:456216"/>
        <dbReference type="EC" id="2.7.2.4"/>
    </reaction>
</comment>
<dbReference type="GeneID" id="45051107"/>
<organism evidence="17">
    <name type="scientific">Chlamydia pneumoniae</name>
    <name type="common">Chlamydophila pneumoniae</name>
    <dbReference type="NCBI Taxonomy" id="83558"/>
    <lineage>
        <taxon>Bacteria</taxon>
        <taxon>Pseudomonadati</taxon>
        <taxon>Chlamydiota</taxon>
        <taxon>Chlamydiia</taxon>
        <taxon>Chlamydiales</taxon>
        <taxon>Chlamydiaceae</taxon>
        <taxon>Chlamydia/Chlamydophila group</taxon>
        <taxon>Chlamydia</taxon>
    </lineage>
</organism>
<sequence>MSKIVYKFGGTSLATAENICLVCDIICKDKPSFVVVSAIAGVTDLLVDFCSSSLREREEVLRKIEGKHEEIVKNLAIPFPVSTWTSRLLPYLQHLEISDLDFARILSLGEDISASLVRAVCSTRGWDLGFLEARSVILTDDSYRRASPNLDLMKAHWHQLELNQPSYIIQGFIGSNGLGETVLLGRGGSDYSATLIAELARATEVRIYTDVNGIYTMDPKVISDAQRIPELSFEEMQNLASFGAKVLYPPMLFPCMRAGIPIFVTSTFDPEKGGTWVYAVDKSVSYEPRIKALSLSQYQSFCSVDYTVLGCGGLEEILGILESHGIDPELMIAQNNVVGFVMDDDIISQEAQEHLVDVLSLSSVTRLHHSVALITMIGDNLSSPKVVSTITEKLRGFQGPVFCFCQSSMALSFVVASELAEGIIEELHNDYVKQKAIVAT</sequence>
<evidence type="ECO:0000313" key="25">
    <source>
        <dbReference type="EMBL" id="CRI54343.1"/>
    </source>
</evidence>
<dbReference type="PATRIC" id="fig|83558.13.peg.1111"/>
<dbReference type="EMBL" id="LN847247">
    <property type="protein sequence ID" value="CRI52251.1"/>
    <property type="molecule type" value="Genomic_DNA"/>
</dbReference>
<dbReference type="EMBL" id="LN847007">
    <property type="protein sequence ID" value="CRI40975.1"/>
    <property type="molecule type" value="Genomic_DNA"/>
</dbReference>
<comment type="pathway">
    <text evidence="1 14">Amino-acid biosynthesis; L-lysine biosynthesis via DAP pathway; (S)-tetrahydrodipicolinate from L-aspartate: step 1/4.</text>
</comment>
<feature type="binding site" evidence="12">
    <location>
        <position position="43"/>
    </location>
    <ligand>
        <name>substrate</name>
    </ligand>
</feature>
<evidence type="ECO:0000256" key="5">
    <source>
        <dbReference type="ARBA" id="ARBA00022605"/>
    </source>
</evidence>
<feature type="binding site" evidence="12">
    <location>
        <begin position="245"/>
        <end position="246"/>
    </location>
    <ligand>
        <name>ATP</name>
        <dbReference type="ChEBI" id="CHEBI:30616"/>
    </ligand>
</feature>
<dbReference type="RefSeq" id="WP_010883682.1">
    <property type="nucleotide sequence ID" value="NZ_CP160064.1"/>
</dbReference>
<evidence type="ECO:0000256" key="3">
    <source>
        <dbReference type="ARBA" id="ARBA00005139"/>
    </source>
</evidence>
<dbReference type="EMBL" id="LN847240">
    <property type="protein sequence ID" value="CRI51121.1"/>
    <property type="molecule type" value="Genomic_DNA"/>
</dbReference>
<dbReference type="NCBIfam" id="TIGR00657">
    <property type="entry name" value="asp_kinases"/>
    <property type="match status" value="1"/>
</dbReference>
<dbReference type="GO" id="GO:0009090">
    <property type="term" value="P:homoserine biosynthetic process"/>
    <property type="evidence" value="ECO:0007669"/>
    <property type="project" value="TreeGrafter"/>
</dbReference>
<dbReference type="PIRSF" id="PIRSF000726">
    <property type="entry name" value="Asp_kin"/>
    <property type="match status" value="1"/>
</dbReference>
<feature type="binding site" evidence="12">
    <location>
        <position position="215"/>
    </location>
    <ligand>
        <name>ATP</name>
        <dbReference type="ChEBI" id="CHEBI:30616"/>
    </ligand>
</feature>
<evidence type="ECO:0000313" key="18">
    <source>
        <dbReference type="EMBL" id="CRI42102.1"/>
    </source>
</evidence>
<evidence type="ECO:0000256" key="11">
    <source>
        <dbReference type="ARBA" id="ARBA00047872"/>
    </source>
</evidence>
<keyword evidence="6 13" id="KW-0808">Transferase</keyword>
<dbReference type="EC" id="2.7.2.4" evidence="13"/>
<evidence type="ECO:0000256" key="6">
    <source>
        <dbReference type="ARBA" id="ARBA00022679"/>
    </source>
</evidence>
<evidence type="ECO:0000256" key="1">
    <source>
        <dbReference type="ARBA" id="ARBA00004766"/>
    </source>
</evidence>
<dbReference type="NCBIfam" id="NF004579">
    <property type="entry name" value="PRK05925.1"/>
    <property type="match status" value="1"/>
</dbReference>
<dbReference type="GO" id="GO:0009089">
    <property type="term" value="P:lysine biosynthetic process via diaminopimelate"/>
    <property type="evidence" value="ECO:0007669"/>
    <property type="project" value="UniProtKB-UniPathway"/>
</dbReference>
<dbReference type="InterPro" id="IPR005260">
    <property type="entry name" value="Asp_kin_monofn"/>
</dbReference>
<evidence type="ECO:0000259" key="15">
    <source>
        <dbReference type="Pfam" id="PF00696"/>
    </source>
</evidence>
<feature type="domain" description="Aspartate/glutamate/uridylate kinase" evidence="15">
    <location>
        <begin position="3"/>
        <end position="266"/>
    </location>
</feature>
<evidence type="ECO:0000256" key="9">
    <source>
        <dbReference type="ARBA" id="ARBA00022840"/>
    </source>
</evidence>
<name>A0A0F7WL25_CHLPN</name>
<evidence type="ECO:0000256" key="10">
    <source>
        <dbReference type="ARBA" id="ARBA00023154"/>
    </source>
</evidence>
<accession>A0A0F7WL25</accession>
<evidence type="ECO:0000256" key="2">
    <source>
        <dbReference type="ARBA" id="ARBA00004986"/>
    </source>
</evidence>
<dbReference type="Pfam" id="PF00696">
    <property type="entry name" value="AA_kinase"/>
    <property type="match status" value="1"/>
</dbReference>
<keyword evidence="9 12" id="KW-0067">ATP-binding</keyword>
<evidence type="ECO:0000313" key="23">
    <source>
        <dbReference type="EMBL" id="CRI51121.1"/>
    </source>
</evidence>
<evidence type="ECO:0000313" key="16">
    <source>
        <dbReference type="EMBL" id="CRI38712.1"/>
    </source>
</evidence>
<dbReference type="PANTHER" id="PTHR21499:SF3">
    <property type="entry name" value="ASPARTOKINASE"/>
    <property type="match status" value="1"/>
</dbReference>
<keyword evidence="5 14" id="KW-0028">Amino-acid biosynthesis</keyword>
<comment type="pathway">
    <text evidence="2 14">Amino-acid biosynthesis; L-methionine biosynthesis via de novo pathway; L-homoserine from L-aspartate: step 1/3.</text>
</comment>
<dbReference type="PROSITE" id="PS00324">
    <property type="entry name" value="ASPARTOKINASE"/>
    <property type="match status" value="1"/>
</dbReference>
<evidence type="ECO:0000313" key="19">
    <source>
        <dbReference type="EMBL" id="CRI44310.1"/>
    </source>
</evidence>
<dbReference type="EMBL" id="LN847217">
    <property type="protein sequence ID" value="CRI44310.1"/>
    <property type="molecule type" value="Genomic_DNA"/>
</dbReference>
<evidence type="ECO:0000313" key="21">
    <source>
        <dbReference type="EMBL" id="CRI47714.1"/>
    </source>
</evidence>
<dbReference type="GO" id="GO:0004072">
    <property type="term" value="F:aspartate kinase activity"/>
    <property type="evidence" value="ECO:0007669"/>
    <property type="project" value="UniProtKB-EC"/>
</dbReference>
<dbReference type="EMBL" id="LN847009">
    <property type="protein sequence ID" value="CRI42102.1"/>
    <property type="molecule type" value="Genomic_DNA"/>
</dbReference>
<evidence type="ECO:0000313" key="26">
    <source>
        <dbReference type="EMBL" id="CRI73744.1"/>
    </source>
</evidence>
<evidence type="ECO:0000256" key="14">
    <source>
        <dbReference type="RuleBase" id="RU004249"/>
    </source>
</evidence>
<dbReference type="CDD" id="cd04243">
    <property type="entry name" value="AAK_AK-HSDH-like"/>
    <property type="match status" value="1"/>
</dbReference>
<dbReference type="SUPFAM" id="SSF53633">
    <property type="entry name" value="Carbamate kinase-like"/>
    <property type="match status" value="1"/>
</dbReference>
<gene>
    <name evidence="17" type="primary">lysC</name>
    <name evidence="16" type="ORF">BN1224_CV15_C_05450</name>
    <name evidence="18" type="ORF">BN1224_GiD_B_00850</name>
    <name evidence="19" type="ORF">BN1224_H12_FN_00050</name>
    <name evidence="20" type="ORF">BN1224_MUL2216_G_00570</name>
    <name evidence="21" type="ORF">BN1224_Panola_M_00760</name>
    <name evidence="23" type="ORF">BN1224_PB1_B_10900</name>
    <name evidence="22" type="ORF">BN1224_U1271_C_09350</name>
    <name evidence="24" type="ORF">BN1224_UZG1_C_01150</name>
    <name evidence="25" type="ORF">BN1224_Wien2_I_00880</name>
    <name evidence="26" type="ORF">BN1224_YK41_CE_00430</name>
    <name evidence="17" type="ORF">CWL029c_G_00760</name>
</gene>
<feature type="binding site" evidence="12">
    <location>
        <begin position="7"/>
        <end position="10"/>
    </location>
    <ligand>
        <name>ATP</name>
        <dbReference type="ChEBI" id="CHEBI:30616"/>
    </ligand>
</feature>
<dbReference type="InterPro" id="IPR036393">
    <property type="entry name" value="AceGlu_kinase-like_sf"/>
</dbReference>
<dbReference type="Gene3D" id="1.20.120.1320">
    <property type="entry name" value="Aspartokinase, catalytic domain"/>
    <property type="match status" value="1"/>
</dbReference>
<comment type="pathway">
    <text evidence="3 14">Amino-acid biosynthesis; L-threonine biosynthesis; L-threonine from L-aspartate: step 1/5.</text>
</comment>
<dbReference type="EMBL" id="LN846999">
    <property type="protein sequence ID" value="CRI38712.1"/>
    <property type="molecule type" value="Genomic_DNA"/>
</dbReference>
<dbReference type="InterPro" id="IPR042199">
    <property type="entry name" value="AsparK_Bifunc_asparK/hSer_DH"/>
</dbReference>
<dbReference type="EMBL" id="LN847228">
    <property type="protein sequence ID" value="CRI46569.1"/>
    <property type="molecule type" value="Genomic_DNA"/>
</dbReference>
<dbReference type="Gene3D" id="3.40.1160.10">
    <property type="entry name" value="Acetylglutamate kinase-like"/>
    <property type="match status" value="1"/>
</dbReference>
<dbReference type="EMBL" id="LN847238">
    <property type="protein sequence ID" value="CRI47714.1"/>
    <property type="molecule type" value="Genomic_DNA"/>
</dbReference>
<protein>
    <recommendedName>
        <fullName evidence="13">Aspartokinase</fullName>
        <ecNumber evidence="13">2.7.2.4</ecNumber>
    </recommendedName>
</protein>
<dbReference type="UniPathway" id="UPA00050">
    <property type="reaction ID" value="UER00461"/>
</dbReference>
<evidence type="ECO:0000313" key="17">
    <source>
        <dbReference type="EMBL" id="CRI40975.1"/>
    </source>
</evidence>
<dbReference type="UniPathway" id="UPA00034">
    <property type="reaction ID" value="UER00015"/>
</dbReference>
<evidence type="ECO:0000256" key="7">
    <source>
        <dbReference type="ARBA" id="ARBA00022741"/>
    </source>
</evidence>
<dbReference type="EMBL" id="LN847256">
    <property type="protein sequence ID" value="CRI54343.1"/>
    <property type="molecule type" value="Genomic_DNA"/>
</dbReference>
<dbReference type="EMBL" id="LN847244">
    <property type="protein sequence ID" value="CRI50049.1"/>
    <property type="molecule type" value="Genomic_DNA"/>
</dbReference>
<keyword evidence="10" id="KW-0457">Lysine biosynthesis</keyword>
<dbReference type="InterPro" id="IPR018042">
    <property type="entry name" value="Aspartate_kinase_CS"/>
</dbReference>
<keyword evidence="8 13" id="KW-0418">Kinase</keyword>
<dbReference type="AlphaFoldDB" id="A0A0F7WL25"/>